<evidence type="ECO:0000313" key="1">
    <source>
        <dbReference type="EMBL" id="MFC3959045.1"/>
    </source>
</evidence>
<organism evidence="1 2">
    <name type="scientific">Halovivax cerinus</name>
    <dbReference type="NCBI Taxonomy" id="1487865"/>
    <lineage>
        <taxon>Archaea</taxon>
        <taxon>Methanobacteriati</taxon>
        <taxon>Methanobacteriota</taxon>
        <taxon>Stenosarchaea group</taxon>
        <taxon>Halobacteria</taxon>
        <taxon>Halobacteriales</taxon>
        <taxon>Natrialbaceae</taxon>
        <taxon>Halovivax</taxon>
    </lineage>
</organism>
<dbReference type="AlphaFoldDB" id="A0ABD5NQP6"/>
<dbReference type="GeneID" id="73902689"/>
<protein>
    <submittedName>
        <fullName evidence="1">Uncharacterized protein</fullName>
    </submittedName>
</protein>
<accession>A0ABD5NQP6</accession>
<proteinExistence type="predicted"/>
<dbReference type="RefSeq" id="WP_382274428.1">
    <property type="nucleotide sequence ID" value="NZ_CP101824.1"/>
</dbReference>
<reference evidence="1 2" key="1">
    <citation type="journal article" date="2019" name="Int. J. Syst. Evol. Microbiol.">
        <title>The Global Catalogue of Microorganisms (GCM) 10K type strain sequencing project: providing services to taxonomists for standard genome sequencing and annotation.</title>
        <authorList>
            <consortium name="The Broad Institute Genomics Platform"/>
            <consortium name="The Broad Institute Genome Sequencing Center for Infectious Disease"/>
            <person name="Wu L."/>
            <person name="Ma J."/>
        </authorList>
    </citation>
    <scope>NUCLEOTIDE SEQUENCE [LARGE SCALE GENOMIC DNA]</scope>
    <source>
        <strain evidence="1 2">IBRC-M 10256</strain>
    </source>
</reference>
<keyword evidence="2" id="KW-1185">Reference proteome</keyword>
<gene>
    <name evidence="1" type="ORF">ACFOUR_11785</name>
</gene>
<sequence>MIERQLSTDPLVSTTQFDPDVYEPRLLSAALESDRYPPSVTAARLDSRWFESGDVSSHYVETRADEPNWQCRWDRHPNGYDDRLHFHRPPDGTDTVDLDRPSLHPLDVYATVLAAIETRIEPTWDA</sequence>
<dbReference type="EMBL" id="JBHSAQ010000010">
    <property type="protein sequence ID" value="MFC3959045.1"/>
    <property type="molecule type" value="Genomic_DNA"/>
</dbReference>
<dbReference type="InterPro" id="IPR045397">
    <property type="entry name" value="TumE-like"/>
</dbReference>
<comment type="caution">
    <text evidence="1">The sequence shown here is derived from an EMBL/GenBank/DDBJ whole genome shotgun (WGS) entry which is preliminary data.</text>
</comment>
<dbReference type="Proteomes" id="UP001595846">
    <property type="component" value="Unassembled WGS sequence"/>
</dbReference>
<name>A0ABD5NQP6_9EURY</name>
<dbReference type="Pfam" id="PF20126">
    <property type="entry name" value="TumE"/>
    <property type="match status" value="1"/>
</dbReference>
<evidence type="ECO:0000313" key="2">
    <source>
        <dbReference type="Proteomes" id="UP001595846"/>
    </source>
</evidence>